<protein>
    <submittedName>
        <fullName evidence="1">Uncharacterized protein</fullName>
    </submittedName>
</protein>
<accession>A0A6C0J9I1</accession>
<sequence>MKIQTINRESIEYDGEVYSGGRQTYKDEGNSQLETLYCGGKFKISFWISEKDLYKALKKYGFINIQKNEELCNLNHPNGPCISIFASKN</sequence>
<proteinExistence type="predicted"/>
<dbReference type="EMBL" id="MN740340">
    <property type="protein sequence ID" value="QHU01396.1"/>
    <property type="molecule type" value="Genomic_DNA"/>
</dbReference>
<organism evidence="1">
    <name type="scientific">viral metagenome</name>
    <dbReference type="NCBI Taxonomy" id="1070528"/>
    <lineage>
        <taxon>unclassified sequences</taxon>
        <taxon>metagenomes</taxon>
        <taxon>organismal metagenomes</taxon>
    </lineage>
</organism>
<name>A0A6C0J9I1_9ZZZZ</name>
<evidence type="ECO:0000313" key="1">
    <source>
        <dbReference type="EMBL" id="QHU01396.1"/>
    </source>
</evidence>
<reference evidence="1" key="1">
    <citation type="journal article" date="2020" name="Nature">
        <title>Giant virus diversity and host interactions through global metagenomics.</title>
        <authorList>
            <person name="Schulz F."/>
            <person name="Roux S."/>
            <person name="Paez-Espino D."/>
            <person name="Jungbluth S."/>
            <person name="Walsh D.A."/>
            <person name="Denef V.J."/>
            <person name="McMahon K.D."/>
            <person name="Konstantinidis K.T."/>
            <person name="Eloe-Fadrosh E.A."/>
            <person name="Kyrpides N.C."/>
            <person name="Woyke T."/>
        </authorList>
    </citation>
    <scope>NUCLEOTIDE SEQUENCE</scope>
    <source>
        <strain evidence="1">GVMAG-M-3300025860-25</strain>
    </source>
</reference>
<dbReference type="AlphaFoldDB" id="A0A6C0J9I1"/>